<keyword evidence="7" id="KW-0698">rRNA processing</keyword>
<evidence type="ECO:0000256" key="4">
    <source>
        <dbReference type="ARBA" id="ARBA00022759"/>
    </source>
</evidence>
<organism evidence="8 9">
    <name type="scientific">Candidatus Kaiserbacteria bacterium RIFCSPHIGHO2_01_FULL_46_22</name>
    <dbReference type="NCBI Taxonomy" id="1798475"/>
    <lineage>
        <taxon>Bacteria</taxon>
        <taxon>Candidatus Kaiseribacteriota</taxon>
    </lineage>
</organism>
<comment type="function">
    <text evidence="7">Single strand-specific metallo-endoribonuclease involved in late-stage 70S ribosome quality control and in maturation of the 3' terminus of the 16S rRNA.</text>
</comment>
<dbReference type="Pfam" id="PF02130">
    <property type="entry name" value="YbeY"/>
    <property type="match status" value="1"/>
</dbReference>
<evidence type="ECO:0000256" key="1">
    <source>
        <dbReference type="ARBA" id="ARBA00010875"/>
    </source>
</evidence>
<dbReference type="GO" id="GO:0004521">
    <property type="term" value="F:RNA endonuclease activity"/>
    <property type="evidence" value="ECO:0007669"/>
    <property type="project" value="UniProtKB-UniRule"/>
</dbReference>
<feature type="binding site" evidence="7">
    <location>
        <position position="98"/>
    </location>
    <ligand>
        <name>Zn(2+)</name>
        <dbReference type="ChEBI" id="CHEBI:29105"/>
        <note>catalytic</note>
    </ligand>
</feature>
<keyword evidence="7" id="KW-0690">Ribosome biogenesis</keyword>
<dbReference type="GO" id="GO:0005737">
    <property type="term" value="C:cytoplasm"/>
    <property type="evidence" value="ECO:0007669"/>
    <property type="project" value="UniProtKB-SubCell"/>
</dbReference>
<keyword evidence="4 7" id="KW-0255">Endonuclease</keyword>
<dbReference type="InterPro" id="IPR002036">
    <property type="entry name" value="YbeY"/>
</dbReference>
<reference evidence="8 9" key="1">
    <citation type="journal article" date="2016" name="Nat. Commun.">
        <title>Thousands of microbial genomes shed light on interconnected biogeochemical processes in an aquifer system.</title>
        <authorList>
            <person name="Anantharaman K."/>
            <person name="Brown C.T."/>
            <person name="Hug L.A."/>
            <person name="Sharon I."/>
            <person name="Castelle C.J."/>
            <person name="Probst A.J."/>
            <person name="Thomas B.C."/>
            <person name="Singh A."/>
            <person name="Wilkins M.J."/>
            <person name="Karaoz U."/>
            <person name="Brodie E.L."/>
            <person name="Williams K.H."/>
            <person name="Hubbard S.S."/>
            <person name="Banfield J.F."/>
        </authorList>
    </citation>
    <scope>NUCLEOTIDE SEQUENCE [LARGE SCALE GENOMIC DNA]</scope>
</reference>
<protein>
    <recommendedName>
        <fullName evidence="7">Endoribonuclease YbeY</fullName>
        <ecNumber evidence="7">3.1.-.-</ecNumber>
    </recommendedName>
</protein>
<keyword evidence="7" id="KW-0963">Cytoplasm</keyword>
<comment type="subcellular location">
    <subcellularLocation>
        <location evidence="7">Cytoplasm</location>
    </subcellularLocation>
</comment>
<dbReference type="EMBL" id="MFKO01000005">
    <property type="protein sequence ID" value="OGG41624.1"/>
    <property type="molecule type" value="Genomic_DNA"/>
</dbReference>
<feature type="binding site" evidence="7">
    <location>
        <position position="108"/>
    </location>
    <ligand>
        <name>Zn(2+)</name>
        <dbReference type="ChEBI" id="CHEBI:29105"/>
        <note>catalytic</note>
    </ligand>
</feature>
<comment type="caution">
    <text evidence="8">The sequence shown here is derived from an EMBL/GenBank/DDBJ whole genome shotgun (WGS) entry which is preliminary data.</text>
</comment>
<keyword evidence="6 7" id="KW-0862">Zinc</keyword>
<evidence type="ECO:0000256" key="2">
    <source>
        <dbReference type="ARBA" id="ARBA00022722"/>
    </source>
</evidence>
<dbReference type="Proteomes" id="UP000176322">
    <property type="component" value="Unassembled WGS sequence"/>
</dbReference>
<evidence type="ECO:0000313" key="9">
    <source>
        <dbReference type="Proteomes" id="UP000176322"/>
    </source>
</evidence>
<keyword evidence="2 7" id="KW-0540">Nuclease</keyword>
<dbReference type="GO" id="GO:0008270">
    <property type="term" value="F:zinc ion binding"/>
    <property type="evidence" value="ECO:0007669"/>
    <property type="project" value="UniProtKB-UniRule"/>
</dbReference>
<evidence type="ECO:0000256" key="7">
    <source>
        <dbReference type="HAMAP-Rule" id="MF_00009"/>
    </source>
</evidence>
<sequence length="124" mass="14250">MSITIHSTVKKAPPVIPYQALKDEVLGKRYSLYVNFVGEKRGRKINQESRGKDYIPNVLSFPLTDTSGEIYLTPAVAKREAKDWSHSYSKHLLYLFIHGLLHLKGYDHGDKMDALENRLLEKYS</sequence>
<dbReference type="STRING" id="1798475.A2837_00550"/>
<accession>A0A1F6BXD8</accession>
<dbReference type="EC" id="3.1.-.-" evidence="7"/>
<name>A0A1F6BXD8_9BACT</name>
<comment type="similarity">
    <text evidence="1 7">Belongs to the endoribonuclease YbeY family.</text>
</comment>
<evidence type="ECO:0000313" key="8">
    <source>
        <dbReference type="EMBL" id="OGG41624.1"/>
    </source>
</evidence>
<proteinExistence type="inferred from homology"/>
<dbReference type="InterPro" id="IPR023091">
    <property type="entry name" value="MetalPrtase_cat_dom_sf_prd"/>
</dbReference>
<gene>
    <name evidence="7" type="primary">ybeY</name>
    <name evidence="8" type="ORF">A2837_00550</name>
</gene>
<dbReference type="SUPFAM" id="SSF55486">
    <property type="entry name" value="Metalloproteases ('zincins'), catalytic domain"/>
    <property type="match status" value="1"/>
</dbReference>
<evidence type="ECO:0000256" key="3">
    <source>
        <dbReference type="ARBA" id="ARBA00022723"/>
    </source>
</evidence>
<keyword evidence="5 7" id="KW-0378">Hydrolase</keyword>
<dbReference type="GO" id="GO:0004222">
    <property type="term" value="F:metalloendopeptidase activity"/>
    <property type="evidence" value="ECO:0007669"/>
    <property type="project" value="InterPro"/>
</dbReference>
<dbReference type="GO" id="GO:0006364">
    <property type="term" value="P:rRNA processing"/>
    <property type="evidence" value="ECO:0007669"/>
    <property type="project" value="UniProtKB-UniRule"/>
</dbReference>
<dbReference type="HAMAP" id="MF_00009">
    <property type="entry name" value="Endoribonucl_YbeY"/>
    <property type="match status" value="1"/>
</dbReference>
<dbReference type="AlphaFoldDB" id="A0A1F6BXD8"/>
<evidence type="ECO:0000256" key="5">
    <source>
        <dbReference type="ARBA" id="ARBA00022801"/>
    </source>
</evidence>
<dbReference type="Gene3D" id="3.40.390.30">
    <property type="entry name" value="Metalloproteases ('zincins'), catalytic domain"/>
    <property type="match status" value="1"/>
</dbReference>
<feature type="binding site" evidence="7">
    <location>
        <position position="102"/>
    </location>
    <ligand>
        <name>Zn(2+)</name>
        <dbReference type="ChEBI" id="CHEBI:29105"/>
        <note>catalytic</note>
    </ligand>
</feature>
<evidence type="ECO:0000256" key="6">
    <source>
        <dbReference type="ARBA" id="ARBA00022833"/>
    </source>
</evidence>
<dbReference type="NCBIfam" id="TIGR00043">
    <property type="entry name" value="rRNA maturation RNase YbeY"/>
    <property type="match status" value="1"/>
</dbReference>
<keyword evidence="3 7" id="KW-0479">Metal-binding</keyword>
<comment type="cofactor">
    <cofactor evidence="7">
        <name>Zn(2+)</name>
        <dbReference type="ChEBI" id="CHEBI:29105"/>
    </cofactor>
    <text evidence="7">Binds 1 zinc ion.</text>
</comment>